<sequence length="156" mass="15929">MQDAIRSMLSLSMATAFMVLTGCGGSDKPKAAAPATSGSNPVSAASNAASVAASNAGAGAVAQPPIPGGQPAEAAAPGRFQIVASGQTRTGPFLLDTQTGRIWQLREFAGLQGSPVAWHEMTIIDDKGGMGITSTQFQKLYPPRGGVPPHAAYRHR</sequence>
<protein>
    <recommendedName>
        <fullName evidence="4">Lipoprotein</fullName>
    </recommendedName>
</protein>
<dbReference type="Proteomes" id="UP000002429">
    <property type="component" value="Plasmid megaplasmid"/>
</dbReference>
<dbReference type="EMBL" id="CP000353">
    <property type="protein sequence ID" value="ABF11002.1"/>
    <property type="molecule type" value="Genomic_DNA"/>
</dbReference>
<dbReference type="HOGENOM" id="CLU_130956_0_0_4"/>
<reference evidence="3" key="1">
    <citation type="journal article" date="2010" name="PLoS ONE">
        <title>The complete genome sequence of Cupriavidus metallidurans strain CH34, a master survivalist in harsh and anthropogenic environments.</title>
        <authorList>
            <person name="Janssen P.J."/>
            <person name="Van Houdt R."/>
            <person name="Moors H."/>
            <person name="Monsieurs P."/>
            <person name="Morin N."/>
            <person name="Michaux A."/>
            <person name="Benotmane M.A."/>
            <person name="Leys N."/>
            <person name="Vallaeys T."/>
            <person name="Lapidus A."/>
            <person name="Monchy S."/>
            <person name="Medigue C."/>
            <person name="Taghavi S."/>
            <person name="McCorkle S."/>
            <person name="Dunn J."/>
            <person name="van der Lelie D."/>
            <person name="Mergeay M."/>
        </authorList>
    </citation>
    <scope>NUCLEOTIDE SEQUENCE [LARGE SCALE GENOMIC DNA]</scope>
    <source>
        <strain evidence="3">ATCC 43123 / DSM 2839 / NBRC 102507 / CH34</strain>
    </source>
</reference>
<keyword evidence="3" id="KW-1185">Reference proteome</keyword>
<accession>Q1LFS4</accession>
<proteinExistence type="predicted"/>
<evidence type="ECO:0008006" key="4">
    <source>
        <dbReference type="Google" id="ProtNLM"/>
    </source>
</evidence>
<dbReference type="KEGG" id="rme:Rmet_4135"/>
<name>Q1LFS4_CUPMC</name>
<gene>
    <name evidence="2" type="ordered locus">Rmet_4135</name>
</gene>
<dbReference type="AlphaFoldDB" id="Q1LFS4"/>
<organism evidence="2 3">
    <name type="scientific">Cupriavidus metallidurans (strain ATCC 43123 / DSM 2839 / NBRC 102507 / CH34)</name>
    <name type="common">Ralstonia metallidurans</name>
    <dbReference type="NCBI Taxonomy" id="266264"/>
    <lineage>
        <taxon>Bacteria</taxon>
        <taxon>Pseudomonadati</taxon>
        <taxon>Pseudomonadota</taxon>
        <taxon>Betaproteobacteria</taxon>
        <taxon>Burkholderiales</taxon>
        <taxon>Burkholderiaceae</taxon>
        <taxon>Cupriavidus</taxon>
    </lineage>
</organism>
<dbReference type="PROSITE" id="PS51257">
    <property type="entry name" value="PROKAR_LIPOPROTEIN"/>
    <property type="match status" value="1"/>
</dbReference>
<feature type="region of interest" description="Disordered" evidence="1">
    <location>
        <begin position="28"/>
        <end position="81"/>
    </location>
</feature>
<evidence type="ECO:0000313" key="2">
    <source>
        <dbReference type="EMBL" id="ABF11002.1"/>
    </source>
</evidence>
<feature type="compositionally biased region" description="Low complexity" evidence="1">
    <location>
        <begin position="37"/>
        <end position="78"/>
    </location>
</feature>
<geneLocation type="plasmid" evidence="2 3">
    <name>megaplasmid</name>
</geneLocation>
<evidence type="ECO:0000256" key="1">
    <source>
        <dbReference type="SAM" id="MobiDB-lite"/>
    </source>
</evidence>
<evidence type="ECO:0000313" key="3">
    <source>
        <dbReference type="Proteomes" id="UP000002429"/>
    </source>
</evidence>
<keyword evidence="2" id="KW-0614">Plasmid</keyword>